<evidence type="ECO:0000313" key="2">
    <source>
        <dbReference type="Proteomes" id="UP000308671"/>
    </source>
</evidence>
<accession>A0A4V6T6Y2</accession>
<sequence>MTQTPGAAEVNDFCKSSIEILRVIQVMVRPTVSIGLSARIDPWTADAGGAVLGTRGVWIQTKQNLQ</sequence>
<comment type="caution">
    <text evidence="1">The sequence shown here is derived from an EMBL/GenBank/DDBJ whole genome shotgun (WGS) entry which is preliminary data.</text>
</comment>
<name>A0A4V6T6Y2_9HELO</name>
<dbReference type="Proteomes" id="UP000308671">
    <property type="component" value="Unassembled WGS sequence"/>
</dbReference>
<keyword evidence="2" id="KW-1185">Reference proteome</keyword>
<organism evidence="1 2">
    <name type="scientific">Botrytis galanthina</name>
    <dbReference type="NCBI Taxonomy" id="278940"/>
    <lineage>
        <taxon>Eukaryota</taxon>
        <taxon>Fungi</taxon>
        <taxon>Dikarya</taxon>
        <taxon>Ascomycota</taxon>
        <taxon>Pezizomycotina</taxon>
        <taxon>Leotiomycetes</taxon>
        <taxon>Helotiales</taxon>
        <taxon>Sclerotiniaceae</taxon>
        <taxon>Botrytis</taxon>
    </lineage>
</organism>
<dbReference type="EMBL" id="PQXL01000211">
    <property type="protein sequence ID" value="THV49106.1"/>
    <property type="molecule type" value="Genomic_DNA"/>
</dbReference>
<gene>
    <name evidence="1" type="ORF">BGAL_0211g00140</name>
</gene>
<proteinExistence type="predicted"/>
<dbReference type="AlphaFoldDB" id="A0A4V6T6Y2"/>
<evidence type="ECO:0000313" key="1">
    <source>
        <dbReference type="EMBL" id="THV49106.1"/>
    </source>
</evidence>
<reference evidence="1 2" key="1">
    <citation type="submission" date="2017-12" db="EMBL/GenBank/DDBJ databases">
        <title>Comparative genomics of Botrytis spp.</title>
        <authorList>
            <person name="Valero-Jimenez C.A."/>
            <person name="Tapia P."/>
            <person name="Veloso J."/>
            <person name="Silva-Moreno E."/>
            <person name="Staats M."/>
            <person name="Valdes J.H."/>
            <person name="Van Kan J.A.L."/>
        </authorList>
    </citation>
    <scope>NUCLEOTIDE SEQUENCE [LARGE SCALE GENOMIC DNA]</scope>
    <source>
        <strain evidence="1 2">MUCL435</strain>
    </source>
</reference>
<protein>
    <submittedName>
        <fullName evidence="1">Uncharacterized protein</fullName>
    </submittedName>
</protein>